<evidence type="ECO:0008006" key="4">
    <source>
        <dbReference type="Google" id="ProtNLM"/>
    </source>
</evidence>
<dbReference type="AlphaFoldDB" id="A0A238V3Y7"/>
<feature type="region of interest" description="Disordered" evidence="1">
    <location>
        <begin position="191"/>
        <end position="225"/>
    </location>
</feature>
<proteinExistence type="predicted"/>
<gene>
    <name evidence="2" type="ORF">SAMN06265360_101254</name>
</gene>
<feature type="compositionally biased region" description="Acidic residues" evidence="1">
    <location>
        <begin position="193"/>
        <end position="222"/>
    </location>
</feature>
<keyword evidence="3" id="KW-1185">Reference proteome</keyword>
<dbReference type="Proteomes" id="UP000198348">
    <property type="component" value="Unassembled WGS sequence"/>
</dbReference>
<evidence type="ECO:0000256" key="1">
    <source>
        <dbReference type="SAM" id="MobiDB-lite"/>
    </source>
</evidence>
<organism evidence="2 3">
    <name type="scientific">Haloechinothrix alba</name>
    <dbReference type="NCBI Taxonomy" id="664784"/>
    <lineage>
        <taxon>Bacteria</taxon>
        <taxon>Bacillati</taxon>
        <taxon>Actinomycetota</taxon>
        <taxon>Actinomycetes</taxon>
        <taxon>Pseudonocardiales</taxon>
        <taxon>Pseudonocardiaceae</taxon>
        <taxon>Haloechinothrix</taxon>
    </lineage>
</organism>
<dbReference type="EMBL" id="FZNW01000001">
    <property type="protein sequence ID" value="SNR28727.1"/>
    <property type="molecule type" value="Genomic_DNA"/>
</dbReference>
<evidence type="ECO:0000313" key="2">
    <source>
        <dbReference type="EMBL" id="SNR28727.1"/>
    </source>
</evidence>
<name>A0A238V3Y7_9PSEU</name>
<sequence length="354" mass="39217">MLGMPSTNLVSEDELDAMGAEALRADDPQPILAELLDIIEQGRLADPASEGYALELAAEISQWQGDLDTALELTERALAGAQQPAEQQGYPRALRAEILVQLGREVEGMSELDALRPLLATDPSAVDYLRDTLEACDRAELAEQWLTEAMRVVLARFQDGDRTDAEDGEASADPAVLVALARQRHDLRRELDLEPDELDEVAEELADESEDAEDTGDVDEPELYGLDSLDGDEFTLVYWPRQEFDQLTKEWPELATVTGPSWDDHRMWTERALAAYAEQGVRHLHLVAGSAADVLAFVAERDAGDDDLELVDEYGELLADQGGGTRWPPEREDDCWCGSATRYESCCLLRSRVE</sequence>
<accession>A0A238V3Y7</accession>
<protein>
    <recommendedName>
        <fullName evidence="4">SEC-C motif-containing protein</fullName>
    </recommendedName>
</protein>
<reference evidence="2 3" key="1">
    <citation type="submission" date="2017-06" db="EMBL/GenBank/DDBJ databases">
        <authorList>
            <person name="Kim H.J."/>
            <person name="Triplett B.A."/>
        </authorList>
    </citation>
    <scope>NUCLEOTIDE SEQUENCE [LARGE SCALE GENOMIC DNA]</scope>
    <source>
        <strain evidence="2 3">DSM 45207</strain>
    </source>
</reference>
<evidence type="ECO:0000313" key="3">
    <source>
        <dbReference type="Proteomes" id="UP000198348"/>
    </source>
</evidence>